<evidence type="ECO:0000313" key="1">
    <source>
        <dbReference type="EMBL" id="JAH68450.1"/>
    </source>
</evidence>
<proteinExistence type="predicted"/>
<sequence length="26" mass="2879">MTASVFKKSHTSSSYFAVKTTDKTLL</sequence>
<accession>A0A0E9UTD0</accession>
<reference evidence="1" key="1">
    <citation type="submission" date="2014-11" db="EMBL/GenBank/DDBJ databases">
        <authorList>
            <person name="Amaro Gonzalez C."/>
        </authorList>
    </citation>
    <scope>NUCLEOTIDE SEQUENCE</scope>
</reference>
<reference evidence="1" key="2">
    <citation type="journal article" date="2015" name="Fish Shellfish Immunol.">
        <title>Early steps in the European eel (Anguilla anguilla)-Vibrio vulnificus interaction in the gills: Role of the RtxA13 toxin.</title>
        <authorList>
            <person name="Callol A."/>
            <person name="Pajuelo D."/>
            <person name="Ebbesson L."/>
            <person name="Teles M."/>
            <person name="MacKenzie S."/>
            <person name="Amaro C."/>
        </authorList>
    </citation>
    <scope>NUCLEOTIDE SEQUENCE</scope>
</reference>
<dbReference type="EMBL" id="GBXM01040127">
    <property type="protein sequence ID" value="JAH68450.1"/>
    <property type="molecule type" value="Transcribed_RNA"/>
</dbReference>
<organism evidence="1">
    <name type="scientific">Anguilla anguilla</name>
    <name type="common">European freshwater eel</name>
    <name type="synonym">Muraena anguilla</name>
    <dbReference type="NCBI Taxonomy" id="7936"/>
    <lineage>
        <taxon>Eukaryota</taxon>
        <taxon>Metazoa</taxon>
        <taxon>Chordata</taxon>
        <taxon>Craniata</taxon>
        <taxon>Vertebrata</taxon>
        <taxon>Euteleostomi</taxon>
        <taxon>Actinopterygii</taxon>
        <taxon>Neopterygii</taxon>
        <taxon>Teleostei</taxon>
        <taxon>Anguilliformes</taxon>
        <taxon>Anguillidae</taxon>
        <taxon>Anguilla</taxon>
    </lineage>
</organism>
<dbReference type="AlphaFoldDB" id="A0A0E9UTD0"/>
<name>A0A0E9UTD0_ANGAN</name>
<protein>
    <submittedName>
        <fullName evidence="1">Uncharacterized protein</fullName>
    </submittedName>
</protein>